<evidence type="ECO:0000259" key="1">
    <source>
        <dbReference type="Pfam" id="PF13612"/>
    </source>
</evidence>
<comment type="caution">
    <text evidence="2">The sequence shown here is derived from an EMBL/GenBank/DDBJ whole genome shotgun (WGS) entry which is preliminary data.</text>
</comment>
<evidence type="ECO:0000313" key="2">
    <source>
        <dbReference type="EMBL" id="PCS22358.1"/>
    </source>
</evidence>
<sequence length="93" mass="11093">MRRGLNEVKVITTNVDNKKSVLDMIDNFCESHYGDKEYISGFLEKTLTEKGINLITNKRKNMEPKVMKLWNRIMLRKQFIIETVFIRLKPYPK</sequence>
<proteinExistence type="predicted"/>
<dbReference type="AlphaFoldDB" id="A0A2A5T2K5"/>
<dbReference type="RefSeq" id="WP_223824022.1">
    <property type="nucleotide sequence ID" value="NZ_RPGC01000004.1"/>
</dbReference>
<accession>A0A2A5T2K5</accession>
<dbReference type="EMBL" id="NBYY01000022">
    <property type="protein sequence ID" value="PCS22358.1"/>
    <property type="molecule type" value="Genomic_DNA"/>
</dbReference>
<dbReference type="Proteomes" id="UP000219020">
    <property type="component" value="Unassembled WGS sequence"/>
</dbReference>
<reference evidence="3" key="1">
    <citation type="submission" date="2017-04" db="EMBL/GenBank/DDBJ databases">
        <title>Genome evolution of the luminous symbionts of deep sea anglerfish.</title>
        <authorList>
            <person name="Hendry T.A."/>
        </authorList>
    </citation>
    <scope>NUCLEOTIDE SEQUENCE [LARGE SCALE GENOMIC DNA]</scope>
</reference>
<organism evidence="2 3">
    <name type="scientific">Candidatus Enterovibrio escicola</name>
    <dbReference type="NCBI Taxonomy" id="1927127"/>
    <lineage>
        <taxon>Bacteria</taxon>
        <taxon>Pseudomonadati</taxon>
        <taxon>Pseudomonadota</taxon>
        <taxon>Gammaproteobacteria</taxon>
        <taxon>Vibrionales</taxon>
        <taxon>Vibrionaceae</taxon>
        <taxon>Enterovibrio</taxon>
    </lineage>
</organism>
<keyword evidence="3" id="KW-1185">Reference proteome</keyword>
<gene>
    <name evidence="2" type="ORF">BTN49_2087</name>
</gene>
<name>A0A2A5T2K5_9GAMM</name>
<protein>
    <recommendedName>
        <fullName evidence="1">Transposase DDE domain-containing protein</fullName>
    </recommendedName>
</protein>
<feature type="domain" description="Transposase DDE" evidence="1">
    <location>
        <begin position="7"/>
        <end position="89"/>
    </location>
</feature>
<dbReference type="Pfam" id="PF13612">
    <property type="entry name" value="DDE_Tnp_1_3"/>
    <property type="match status" value="1"/>
</dbReference>
<evidence type="ECO:0000313" key="3">
    <source>
        <dbReference type="Proteomes" id="UP000219020"/>
    </source>
</evidence>
<dbReference type="InterPro" id="IPR025668">
    <property type="entry name" value="Tnp_DDE_dom"/>
</dbReference>